<evidence type="ECO:0000256" key="10">
    <source>
        <dbReference type="ARBA" id="ARBA00023180"/>
    </source>
</evidence>
<reference evidence="21 22" key="1">
    <citation type="submission" date="2024-07" db="EMBL/GenBank/DDBJ databases">
        <title>Section-level genome sequencing and comparative genomics of Aspergillus sections Usti and Cavernicolus.</title>
        <authorList>
            <consortium name="Lawrence Berkeley National Laboratory"/>
            <person name="Nybo J.L."/>
            <person name="Vesth T.C."/>
            <person name="Theobald S."/>
            <person name="Frisvad J.C."/>
            <person name="Larsen T.O."/>
            <person name="Kjaerboelling I."/>
            <person name="Rothschild-Mancinelli K."/>
            <person name="Lyhne E.K."/>
            <person name="Kogle M.E."/>
            <person name="Barry K."/>
            <person name="Clum A."/>
            <person name="Na H."/>
            <person name="Ledsgaard L."/>
            <person name="Lin J."/>
            <person name="Lipzen A."/>
            <person name="Kuo A."/>
            <person name="Riley R."/>
            <person name="Mondo S."/>
            <person name="Labutti K."/>
            <person name="Haridas S."/>
            <person name="Pangalinan J."/>
            <person name="Salamov A.A."/>
            <person name="Simmons B.A."/>
            <person name="Magnuson J.K."/>
            <person name="Chen J."/>
            <person name="Drula E."/>
            <person name="Henrissat B."/>
            <person name="Wiebenga A."/>
            <person name="Lubbers R.J."/>
            <person name="Gomes A.C."/>
            <person name="Makela M.R."/>
            <person name="Stajich J."/>
            <person name="Grigoriev I.V."/>
            <person name="Mortensen U.H."/>
            <person name="De Vries R.P."/>
            <person name="Baker S.E."/>
            <person name="Andersen M.R."/>
        </authorList>
    </citation>
    <scope>NUCLEOTIDE SEQUENCE [LARGE SCALE GENOMIC DNA]</scope>
    <source>
        <strain evidence="21 22">CBS 123904</strain>
    </source>
</reference>
<dbReference type="EMBL" id="JBFXLU010000427">
    <property type="protein sequence ID" value="KAL2826753.1"/>
    <property type="molecule type" value="Genomic_DNA"/>
</dbReference>
<sequence length="712" mass="76884">MLFHRLLAVTAPVIGLLPVSSAQQENQEHFQPIDVFPSPFQKARDLAALMTLEEKAGVVTGGSGTCGGSLNPIPRLNFSGLCFQDSPVGVRETDFTTVFPAGISAAASFDKQLIYQRADYMGAEFRGKGINVALSPVAGPMGRHPHGGRNWEGFGIDPYLALSSNIDDRALHELYLWPFAQAVRAGISWIMFTIVLNQTYACENSKALNGILKDELGFQGAVISDWGSTRSGLVSIEAGLDVTMPGGADTPFGSALVELVQNRSLPESRLNDMVQRVLTPYFFFKQDVNYPPLDASINELKSSPAITVELEGFNIGGEKNRDVRAASAVLLKNAGGALPLKNPKNIAVFGNDAADLTKGQSEAGFLTDSVGPEFGTLGQGGGSASARYTYFVSPLEAIKSRAQRSGALVQYILDNEVAAESINTIYPIPEVCLVFLKSFATENFDRTSLDVDWNGTAVVNTVSARCANTIVITHSAGINLMPWDDNQNVTAIIAAHLPGQEAGNSIVDILYGDVNPSGRLPYTIAFSESDYNTPIADFTEGLFVDYRHFDRANITPRYEFGFRLSYTTFELAGSSVHFLANASRGGIISPLPAPQQASSPGGNPSLYDALLKIRTTVTNSGNHGGATVAQLYAEFPESAPAETTPLKVLRGFEKTAVLKPGESETVEFTLTRRDLSYWDVEVQDWRILEGEFVFHLGFSSRDTRDVTTVTLV</sequence>
<keyword evidence="9" id="KW-0136">Cellulose degradation</keyword>
<evidence type="ECO:0000256" key="1">
    <source>
        <dbReference type="ARBA" id="ARBA00000448"/>
    </source>
</evidence>
<evidence type="ECO:0000256" key="15">
    <source>
        <dbReference type="ARBA" id="ARBA00039579"/>
    </source>
</evidence>
<evidence type="ECO:0000256" key="9">
    <source>
        <dbReference type="ARBA" id="ARBA00023001"/>
    </source>
</evidence>
<evidence type="ECO:0000256" key="4">
    <source>
        <dbReference type="ARBA" id="ARBA00005336"/>
    </source>
</evidence>
<evidence type="ECO:0000256" key="19">
    <source>
        <dbReference type="SAM" id="SignalP"/>
    </source>
</evidence>
<organism evidence="21 22">
    <name type="scientific">Aspergillus pseudoustus</name>
    <dbReference type="NCBI Taxonomy" id="1810923"/>
    <lineage>
        <taxon>Eukaryota</taxon>
        <taxon>Fungi</taxon>
        <taxon>Dikarya</taxon>
        <taxon>Ascomycota</taxon>
        <taxon>Pezizomycotina</taxon>
        <taxon>Eurotiomycetes</taxon>
        <taxon>Eurotiomycetidae</taxon>
        <taxon>Eurotiales</taxon>
        <taxon>Aspergillaceae</taxon>
        <taxon>Aspergillus</taxon>
        <taxon>Aspergillus subgen. Nidulantes</taxon>
    </lineage>
</organism>
<evidence type="ECO:0000256" key="17">
    <source>
        <dbReference type="ARBA" id="ARBA00041601"/>
    </source>
</evidence>
<feature type="domain" description="Fibronectin type III-like" evidence="20">
    <location>
        <begin position="627"/>
        <end position="700"/>
    </location>
</feature>
<dbReference type="PANTHER" id="PTHR42715:SF12">
    <property type="entry name" value="BETA-GLUCOSIDASE G-RELATED"/>
    <property type="match status" value="1"/>
</dbReference>
<accession>A0ABR4IIV4</accession>
<evidence type="ECO:0000256" key="12">
    <source>
        <dbReference type="ARBA" id="ARBA00023295"/>
    </source>
</evidence>
<evidence type="ECO:0000256" key="2">
    <source>
        <dbReference type="ARBA" id="ARBA00004613"/>
    </source>
</evidence>
<dbReference type="Pfam" id="PF00933">
    <property type="entry name" value="Glyco_hydro_3"/>
    <property type="match status" value="2"/>
</dbReference>
<comment type="pathway">
    <text evidence="3">Glycan metabolism; cellulose degradation.</text>
</comment>
<name>A0ABR4IIV4_9EURO</name>
<dbReference type="SUPFAM" id="SSF52279">
    <property type="entry name" value="Beta-D-glucan exohydrolase, C-terminal domain"/>
    <property type="match status" value="1"/>
</dbReference>
<dbReference type="InterPro" id="IPR002772">
    <property type="entry name" value="Glyco_hydro_3_C"/>
</dbReference>
<evidence type="ECO:0000313" key="21">
    <source>
        <dbReference type="EMBL" id="KAL2826753.1"/>
    </source>
</evidence>
<feature type="chain" id="PRO_5045910163" description="Probable beta-glucosidase G" evidence="19">
    <location>
        <begin position="23"/>
        <end position="712"/>
    </location>
</feature>
<dbReference type="InterPro" id="IPR050288">
    <property type="entry name" value="Cellulose_deg_GH3"/>
</dbReference>
<dbReference type="InterPro" id="IPR001764">
    <property type="entry name" value="Glyco_hydro_3_N"/>
</dbReference>
<keyword evidence="10" id="KW-0325">Glycoprotein</keyword>
<evidence type="ECO:0000259" key="20">
    <source>
        <dbReference type="SMART" id="SM01217"/>
    </source>
</evidence>
<evidence type="ECO:0000256" key="3">
    <source>
        <dbReference type="ARBA" id="ARBA00004987"/>
    </source>
</evidence>
<keyword evidence="6" id="KW-0964">Secreted</keyword>
<dbReference type="SMART" id="SM01217">
    <property type="entry name" value="Fn3_like"/>
    <property type="match status" value="1"/>
</dbReference>
<evidence type="ECO:0000256" key="8">
    <source>
        <dbReference type="ARBA" id="ARBA00022801"/>
    </source>
</evidence>
<dbReference type="InterPro" id="IPR017853">
    <property type="entry name" value="GH"/>
</dbReference>
<protein>
    <recommendedName>
        <fullName evidence="15">Probable beta-glucosidase G</fullName>
        <ecNumber evidence="5">3.2.1.21</ecNumber>
    </recommendedName>
    <alternativeName>
        <fullName evidence="16">Beta-D-glucoside glucohydrolase G</fullName>
    </alternativeName>
    <alternativeName>
        <fullName evidence="17">Cellobiase G</fullName>
    </alternativeName>
    <alternativeName>
        <fullName evidence="18">Gentiobiase G</fullName>
    </alternativeName>
</protein>
<dbReference type="Gene3D" id="3.40.50.1700">
    <property type="entry name" value="Glycoside hydrolase family 3 C-terminal domain"/>
    <property type="match status" value="1"/>
</dbReference>
<evidence type="ECO:0000256" key="7">
    <source>
        <dbReference type="ARBA" id="ARBA00022729"/>
    </source>
</evidence>
<keyword evidence="7 19" id="KW-0732">Signal</keyword>
<keyword evidence="12" id="KW-0326">Glycosidase</keyword>
<comment type="subcellular location">
    <subcellularLocation>
        <location evidence="2">Secreted</location>
    </subcellularLocation>
</comment>
<dbReference type="Pfam" id="PF14310">
    <property type="entry name" value="Fn3-like"/>
    <property type="match status" value="1"/>
</dbReference>
<evidence type="ECO:0000256" key="6">
    <source>
        <dbReference type="ARBA" id="ARBA00022525"/>
    </source>
</evidence>
<dbReference type="Proteomes" id="UP001610446">
    <property type="component" value="Unassembled WGS sequence"/>
</dbReference>
<evidence type="ECO:0000256" key="11">
    <source>
        <dbReference type="ARBA" id="ARBA00023277"/>
    </source>
</evidence>
<dbReference type="GO" id="GO:0016787">
    <property type="term" value="F:hydrolase activity"/>
    <property type="evidence" value="ECO:0007669"/>
    <property type="project" value="UniProtKB-KW"/>
</dbReference>
<comment type="caution">
    <text evidence="21">The sequence shown here is derived from an EMBL/GenBank/DDBJ whole genome shotgun (WGS) entry which is preliminary data.</text>
</comment>
<keyword evidence="11" id="KW-0119">Carbohydrate metabolism</keyword>
<evidence type="ECO:0000256" key="18">
    <source>
        <dbReference type="ARBA" id="ARBA00041808"/>
    </source>
</evidence>
<dbReference type="InterPro" id="IPR026891">
    <property type="entry name" value="Fn3-like"/>
</dbReference>
<dbReference type="PRINTS" id="PR00133">
    <property type="entry name" value="GLHYDRLASE3"/>
</dbReference>
<dbReference type="PANTHER" id="PTHR42715">
    <property type="entry name" value="BETA-GLUCOSIDASE"/>
    <property type="match status" value="1"/>
</dbReference>
<keyword evidence="13" id="KW-0624">Polysaccharide degradation</keyword>
<dbReference type="EC" id="3.2.1.21" evidence="5"/>
<evidence type="ECO:0000313" key="22">
    <source>
        <dbReference type="Proteomes" id="UP001610446"/>
    </source>
</evidence>
<comment type="function">
    <text evidence="14">Beta-glucosidases are one of a number of cellulolytic enzymes involved in the degradation of cellulosic biomass. Catalyzes the last step releasing glucose from the inhibitory cellobiose.</text>
</comment>
<evidence type="ECO:0000256" key="5">
    <source>
        <dbReference type="ARBA" id="ARBA00012744"/>
    </source>
</evidence>
<proteinExistence type="inferred from homology"/>
<keyword evidence="8 21" id="KW-0378">Hydrolase</keyword>
<feature type="signal peptide" evidence="19">
    <location>
        <begin position="1"/>
        <end position="22"/>
    </location>
</feature>
<dbReference type="InterPro" id="IPR013783">
    <property type="entry name" value="Ig-like_fold"/>
</dbReference>
<dbReference type="InterPro" id="IPR036962">
    <property type="entry name" value="Glyco_hydro_3_N_sf"/>
</dbReference>
<keyword evidence="22" id="KW-1185">Reference proteome</keyword>
<evidence type="ECO:0000256" key="14">
    <source>
        <dbReference type="ARBA" id="ARBA00024983"/>
    </source>
</evidence>
<dbReference type="SUPFAM" id="SSF51445">
    <property type="entry name" value="(Trans)glycosidases"/>
    <property type="match status" value="1"/>
</dbReference>
<dbReference type="Gene3D" id="2.60.40.10">
    <property type="entry name" value="Immunoglobulins"/>
    <property type="match status" value="1"/>
</dbReference>
<evidence type="ECO:0000256" key="13">
    <source>
        <dbReference type="ARBA" id="ARBA00023326"/>
    </source>
</evidence>
<dbReference type="Pfam" id="PF01915">
    <property type="entry name" value="Glyco_hydro_3_C"/>
    <property type="match status" value="1"/>
</dbReference>
<dbReference type="InterPro" id="IPR036881">
    <property type="entry name" value="Glyco_hydro_3_C_sf"/>
</dbReference>
<gene>
    <name evidence="21" type="ORF">BJY01DRAFT_241295</name>
</gene>
<dbReference type="Gene3D" id="3.20.20.300">
    <property type="entry name" value="Glycoside hydrolase, family 3, N-terminal domain"/>
    <property type="match status" value="2"/>
</dbReference>
<evidence type="ECO:0000256" key="16">
    <source>
        <dbReference type="ARBA" id="ARBA00041276"/>
    </source>
</evidence>
<comment type="catalytic activity">
    <reaction evidence="1">
        <text>Hydrolysis of terminal, non-reducing beta-D-glucosyl residues with release of beta-D-glucose.</text>
        <dbReference type="EC" id="3.2.1.21"/>
    </reaction>
</comment>
<comment type="similarity">
    <text evidence="4">Belongs to the glycosyl hydrolase 3 family.</text>
</comment>